<name>A0A2P5EP26_TREOI</name>
<sequence length="204" mass="23200">MQKHFCSTENLIGPAGLGGHDPESKSGYHDDKKQRTYCVRRLAKARNLESIYETNVCSLGCLLNHDLKNINSESESGIAFFTTLFRYNKTENPRIHSQPLDWVLVLEMIRHSTTFVQRRCYNGTWSQVRTYFLSYINKHLQPSNLLQLHLFGNGSLKLKLELNHSHSDSINGFGVDRIRHGTVSRTFSCDEIASGGCSEVCFAE</sequence>
<evidence type="ECO:0000313" key="2">
    <source>
        <dbReference type="Proteomes" id="UP000237000"/>
    </source>
</evidence>
<organism evidence="1 2">
    <name type="scientific">Trema orientale</name>
    <name type="common">Charcoal tree</name>
    <name type="synonym">Celtis orientalis</name>
    <dbReference type="NCBI Taxonomy" id="63057"/>
    <lineage>
        <taxon>Eukaryota</taxon>
        <taxon>Viridiplantae</taxon>
        <taxon>Streptophyta</taxon>
        <taxon>Embryophyta</taxon>
        <taxon>Tracheophyta</taxon>
        <taxon>Spermatophyta</taxon>
        <taxon>Magnoliopsida</taxon>
        <taxon>eudicotyledons</taxon>
        <taxon>Gunneridae</taxon>
        <taxon>Pentapetalae</taxon>
        <taxon>rosids</taxon>
        <taxon>fabids</taxon>
        <taxon>Rosales</taxon>
        <taxon>Cannabaceae</taxon>
        <taxon>Trema</taxon>
    </lineage>
</organism>
<dbReference type="AlphaFoldDB" id="A0A2P5EP26"/>
<accession>A0A2P5EP26</accession>
<dbReference type="EMBL" id="JXTC01000118">
    <property type="protein sequence ID" value="PON87328.1"/>
    <property type="molecule type" value="Genomic_DNA"/>
</dbReference>
<evidence type="ECO:0000313" key="1">
    <source>
        <dbReference type="EMBL" id="PON87328.1"/>
    </source>
</evidence>
<protein>
    <submittedName>
        <fullName evidence="1">Uncharacterized protein</fullName>
    </submittedName>
</protein>
<keyword evidence="2" id="KW-1185">Reference proteome</keyword>
<comment type="caution">
    <text evidence="1">The sequence shown here is derived from an EMBL/GenBank/DDBJ whole genome shotgun (WGS) entry which is preliminary data.</text>
</comment>
<dbReference type="InParanoid" id="A0A2P5EP26"/>
<dbReference type="Proteomes" id="UP000237000">
    <property type="component" value="Unassembled WGS sequence"/>
</dbReference>
<reference evidence="2" key="1">
    <citation type="submission" date="2016-06" db="EMBL/GenBank/DDBJ databases">
        <title>Parallel loss of symbiosis genes in relatives of nitrogen-fixing non-legume Parasponia.</title>
        <authorList>
            <person name="Van Velzen R."/>
            <person name="Holmer R."/>
            <person name="Bu F."/>
            <person name="Rutten L."/>
            <person name="Van Zeijl A."/>
            <person name="Liu W."/>
            <person name="Santuari L."/>
            <person name="Cao Q."/>
            <person name="Sharma T."/>
            <person name="Shen D."/>
            <person name="Roswanjaya Y."/>
            <person name="Wardhani T."/>
            <person name="Kalhor M.S."/>
            <person name="Jansen J."/>
            <person name="Van den Hoogen J."/>
            <person name="Gungor B."/>
            <person name="Hartog M."/>
            <person name="Hontelez J."/>
            <person name="Verver J."/>
            <person name="Yang W.-C."/>
            <person name="Schijlen E."/>
            <person name="Repin R."/>
            <person name="Schilthuizen M."/>
            <person name="Schranz E."/>
            <person name="Heidstra R."/>
            <person name="Miyata K."/>
            <person name="Fedorova E."/>
            <person name="Kohlen W."/>
            <person name="Bisseling T."/>
            <person name="Smit S."/>
            <person name="Geurts R."/>
        </authorList>
    </citation>
    <scope>NUCLEOTIDE SEQUENCE [LARGE SCALE GENOMIC DNA]</scope>
    <source>
        <strain evidence="2">cv. RG33-2</strain>
    </source>
</reference>
<proteinExistence type="predicted"/>
<gene>
    <name evidence="1" type="ORF">TorRG33x02_168200</name>
</gene>